<evidence type="ECO:0000256" key="3">
    <source>
        <dbReference type="SAM" id="MobiDB-lite"/>
    </source>
</evidence>
<evidence type="ECO:0000313" key="5">
    <source>
        <dbReference type="EMBL" id="KAF4089916.1"/>
    </source>
</evidence>
<evidence type="ECO:0000256" key="2">
    <source>
        <dbReference type="PROSITE-ProRule" id="PRU00191"/>
    </source>
</evidence>
<feature type="compositionally biased region" description="Basic residues" evidence="3">
    <location>
        <begin position="351"/>
        <end position="360"/>
    </location>
</feature>
<evidence type="ECO:0000313" key="6">
    <source>
        <dbReference type="Proteomes" id="UP000593565"/>
    </source>
</evidence>
<dbReference type="EMBL" id="JAAGNN010000004">
    <property type="protein sequence ID" value="KAF4089916.1"/>
    <property type="molecule type" value="Genomic_DNA"/>
</dbReference>
<name>A0A7J6B4S7_AMEME</name>
<sequence>MLDRYLFKDGLNLVQSRTTRRRDGEGFNKSTLECCGEGVTPTKYLRPSSSTPAVGSLRSKVRMMQRILRDMYVEPELLAELNDEQKQILFYKIRQEQVRRWVEQEDREESSEKNSAPSLREGARKHIRWLSGTDGEVWVWVMGEAPGDRSYEQIIKNLMEEKARRQAQLEARELWRKKEAEIKQKFRDAIAKEKARLVAGKWKEEAEDRKAAKQEEERIQEELKKREEEERQKGEEEVRRAEEKRVKELYTMLQQEQKKQSEHADEEWEEQLQRSKAADEEMMRRARWARDEYNRQSIRAMEKGHFKQQIPISRRHSAVGIEPSDKSQDKVPPCGRERPRPGLQPADPPLYRRRQSRKHGSTASQPLMDRVGGIITREESEKLLMNEAEGSFLVRVSERIWGYILSYRTATGFKHFLIDASGDYYSFLGVDQNRHATLADLIDFHKEEVITTTGKELLKVACRHTTPPGDYGGLFP</sequence>
<dbReference type="InterPro" id="IPR036860">
    <property type="entry name" value="SH2_dom_sf"/>
</dbReference>
<dbReference type="Proteomes" id="UP000593565">
    <property type="component" value="Unassembled WGS sequence"/>
</dbReference>
<proteinExistence type="predicted"/>
<reference evidence="5 6" key="1">
    <citation type="submission" date="2020-02" db="EMBL/GenBank/DDBJ databases">
        <title>A chromosome-scale genome assembly of the black bullhead catfish (Ameiurus melas).</title>
        <authorList>
            <person name="Wen M."/>
            <person name="Zham M."/>
            <person name="Cabau C."/>
            <person name="Klopp C."/>
            <person name="Donnadieu C."/>
            <person name="Roques C."/>
            <person name="Bouchez O."/>
            <person name="Lampietro C."/>
            <person name="Jouanno E."/>
            <person name="Herpin A."/>
            <person name="Louis A."/>
            <person name="Berthelot C."/>
            <person name="Parey E."/>
            <person name="Roest-Crollius H."/>
            <person name="Braasch I."/>
            <person name="Postlethwait J."/>
            <person name="Robinson-Rechavi M."/>
            <person name="Echchiki A."/>
            <person name="Begum T."/>
            <person name="Montfort J."/>
            <person name="Schartl M."/>
            <person name="Bobe J."/>
            <person name="Guiguen Y."/>
        </authorList>
    </citation>
    <scope>NUCLEOTIDE SEQUENCE [LARGE SCALE GENOMIC DNA]</scope>
    <source>
        <strain evidence="5">M_S1</strain>
        <tissue evidence="5">Blood</tissue>
    </source>
</reference>
<dbReference type="Pfam" id="PF00017">
    <property type="entry name" value="SH2"/>
    <property type="match status" value="1"/>
</dbReference>
<dbReference type="SMART" id="SM00252">
    <property type="entry name" value="SH2"/>
    <property type="match status" value="1"/>
</dbReference>
<feature type="compositionally biased region" description="Basic and acidic residues" evidence="3">
    <location>
        <begin position="221"/>
        <end position="248"/>
    </location>
</feature>
<feature type="compositionally biased region" description="Basic and acidic residues" evidence="3">
    <location>
        <begin position="271"/>
        <end position="280"/>
    </location>
</feature>
<dbReference type="InterPro" id="IPR000980">
    <property type="entry name" value="SH2"/>
</dbReference>
<feature type="compositionally biased region" description="Basic and acidic residues" evidence="3">
    <location>
        <begin position="323"/>
        <end position="340"/>
    </location>
</feature>
<dbReference type="Gene3D" id="3.30.505.10">
    <property type="entry name" value="SH2 domain"/>
    <property type="match status" value="1"/>
</dbReference>
<dbReference type="SUPFAM" id="SSF55550">
    <property type="entry name" value="SH2 domain"/>
    <property type="match status" value="1"/>
</dbReference>
<evidence type="ECO:0000259" key="4">
    <source>
        <dbReference type="PROSITE" id="PS50001"/>
    </source>
</evidence>
<dbReference type="GO" id="GO:0005737">
    <property type="term" value="C:cytoplasm"/>
    <property type="evidence" value="ECO:0007669"/>
    <property type="project" value="TreeGrafter"/>
</dbReference>
<dbReference type="PROSITE" id="PS50001">
    <property type="entry name" value="SH2"/>
    <property type="match status" value="1"/>
</dbReference>
<organism evidence="5 6">
    <name type="scientific">Ameiurus melas</name>
    <name type="common">Black bullhead</name>
    <name type="synonym">Silurus melas</name>
    <dbReference type="NCBI Taxonomy" id="219545"/>
    <lineage>
        <taxon>Eukaryota</taxon>
        <taxon>Metazoa</taxon>
        <taxon>Chordata</taxon>
        <taxon>Craniata</taxon>
        <taxon>Vertebrata</taxon>
        <taxon>Euteleostomi</taxon>
        <taxon>Actinopterygii</taxon>
        <taxon>Neopterygii</taxon>
        <taxon>Teleostei</taxon>
        <taxon>Ostariophysi</taxon>
        <taxon>Siluriformes</taxon>
        <taxon>Ictaluridae</taxon>
        <taxon>Ameiurus</taxon>
    </lineage>
</organism>
<accession>A0A7J6B4S7</accession>
<feature type="region of interest" description="Disordered" evidence="3">
    <location>
        <begin position="302"/>
        <end position="367"/>
    </location>
</feature>
<protein>
    <recommendedName>
        <fullName evidence="4">SH2 domain-containing protein</fullName>
    </recommendedName>
</protein>
<dbReference type="PANTHER" id="PTHR14388">
    <property type="entry name" value="T CELL-SPECIFIC ADAPTER PROTEIN TSAD"/>
    <property type="match status" value="1"/>
</dbReference>
<feature type="region of interest" description="Disordered" evidence="3">
    <location>
        <begin position="221"/>
        <end position="280"/>
    </location>
</feature>
<gene>
    <name evidence="5" type="ORF">AMELA_G00043660</name>
</gene>
<comment type="caution">
    <text evidence="5">The sequence shown here is derived from an EMBL/GenBank/DDBJ whole genome shotgun (WGS) entry which is preliminary data.</text>
</comment>
<evidence type="ECO:0000256" key="1">
    <source>
        <dbReference type="ARBA" id="ARBA00022999"/>
    </source>
</evidence>
<keyword evidence="6" id="KW-1185">Reference proteome</keyword>
<dbReference type="PANTHER" id="PTHR14388:SF7">
    <property type="entry name" value="SH2 DOMAIN-CONTAINING PROTEIN 4B"/>
    <property type="match status" value="1"/>
</dbReference>
<feature type="region of interest" description="Disordered" evidence="3">
    <location>
        <begin position="102"/>
        <end position="122"/>
    </location>
</feature>
<feature type="domain" description="SH2" evidence="4">
    <location>
        <begin position="370"/>
        <end position="462"/>
    </location>
</feature>
<keyword evidence="1 2" id="KW-0727">SH2 domain</keyword>
<dbReference type="AlphaFoldDB" id="A0A7J6B4S7"/>